<gene>
    <name evidence="6" type="ORF">C7999DRAFT_12907</name>
</gene>
<proteinExistence type="predicted"/>
<evidence type="ECO:0000313" key="6">
    <source>
        <dbReference type="EMBL" id="KAK4249231.1"/>
    </source>
</evidence>
<keyword evidence="1 6" id="KW-0489">Methyltransferase</keyword>
<dbReference type="GO" id="GO:0032259">
    <property type="term" value="P:methylation"/>
    <property type="evidence" value="ECO:0007669"/>
    <property type="project" value="UniProtKB-KW"/>
</dbReference>
<reference evidence="6" key="2">
    <citation type="submission" date="2023-05" db="EMBL/GenBank/DDBJ databases">
        <authorList>
            <consortium name="Lawrence Berkeley National Laboratory"/>
            <person name="Steindorff A."/>
            <person name="Hensen N."/>
            <person name="Bonometti L."/>
            <person name="Westerberg I."/>
            <person name="Brannstrom I.O."/>
            <person name="Guillou S."/>
            <person name="Cros-Aarteil S."/>
            <person name="Calhoun S."/>
            <person name="Haridas S."/>
            <person name="Kuo A."/>
            <person name="Mondo S."/>
            <person name="Pangilinan J."/>
            <person name="Riley R."/>
            <person name="Labutti K."/>
            <person name="Andreopoulos B."/>
            <person name="Lipzen A."/>
            <person name="Chen C."/>
            <person name="Yanf M."/>
            <person name="Daum C."/>
            <person name="Ng V."/>
            <person name="Clum A."/>
            <person name="Ohm R."/>
            <person name="Martin F."/>
            <person name="Silar P."/>
            <person name="Natvig D."/>
            <person name="Lalanne C."/>
            <person name="Gautier V."/>
            <person name="Ament-Velasquez S.L."/>
            <person name="Kruys A."/>
            <person name="Hutchinson M.I."/>
            <person name="Powell A.J."/>
            <person name="Barry K."/>
            <person name="Miller A.N."/>
            <person name="Grigoriev I.V."/>
            <person name="Debuchy R."/>
            <person name="Gladieux P."/>
            <person name="Thoren M.H."/>
            <person name="Johannesson H."/>
        </authorList>
    </citation>
    <scope>NUCLEOTIDE SEQUENCE</scope>
    <source>
        <strain evidence="6">CBS 359.72</strain>
    </source>
</reference>
<name>A0AAN7CWA0_9PEZI</name>
<organism evidence="6 7">
    <name type="scientific">Corynascus novoguineensis</name>
    <dbReference type="NCBI Taxonomy" id="1126955"/>
    <lineage>
        <taxon>Eukaryota</taxon>
        <taxon>Fungi</taxon>
        <taxon>Dikarya</taxon>
        <taxon>Ascomycota</taxon>
        <taxon>Pezizomycotina</taxon>
        <taxon>Sordariomycetes</taxon>
        <taxon>Sordariomycetidae</taxon>
        <taxon>Sordariales</taxon>
        <taxon>Chaetomiaceae</taxon>
        <taxon>Corynascus</taxon>
    </lineage>
</organism>
<dbReference type="PANTHER" id="PTHR43712:SF2">
    <property type="entry name" value="O-METHYLTRANSFERASE CICE"/>
    <property type="match status" value="1"/>
</dbReference>
<keyword evidence="3" id="KW-0949">S-adenosyl-L-methionine</keyword>
<dbReference type="GO" id="GO:0008171">
    <property type="term" value="F:O-methyltransferase activity"/>
    <property type="evidence" value="ECO:0007669"/>
    <property type="project" value="InterPro"/>
</dbReference>
<keyword evidence="2" id="KW-0808">Transferase</keyword>
<feature type="domain" description="O-methyltransferase C-terminal" evidence="5">
    <location>
        <begin position="421"/>
        <end position="573"/>
    </location>
</feature>
<dbReference type="SUPFAM" id="SSF53335">
    <property type="entry name" value="S-adenosyl-L-methionine-dependent methyltransferases"/>
    <property type="match status" value="1"/>
</dbReference>
<dbReference type="InterPro" id="IPR001077">
    <property type="entry name" value="COMT_C"/>
</dbReference>
<sequence>MAAHLMSNYGTPALMNGHHSVTCSASADALEKPEVIQGVANTYLMNNTTNENELMRTFEPGPVPECMQIGIRVADNTRTQQANLHKDAVRLRKQPTAVSEVGMTCEAYEQRLGSTHVDTPSSEPRTPQATRTMASDMKDHHQGNGKEFNGILGPNTWESVGSATRTLKAASRSNGTSARTSYPSATPIPDQERLLDLTAEIAHNISQSPGDDSSRVKAVTAALELATALRPPGDIIMGWFANMSVISAVRLFMHWGAFSIIPPGKGESIPYAELAERINADEGLLVRVAAMLTSSHVLLHLPTSPTRPAPSLTHTPTSLLLRPGQPMSAMFSLMYNNVAAVSTILPSYFDAYGRTEPRGRGHIPTSCLAGCPEEDFFSLLKRDENALRDFGLAMRMTSKRVPVTGVYDMSRVLRAAAGRETVWVDIGGGDGHTVKEFLTVYPGLKPEQCVVQDLEEVVTAARKQSDEALKGVKWVGMNFFEESPVTGALVYYLRHILRDYSDPVSVTILRNIACAMTDQDSRVLISEQLNPDMANIAEPLPLYAAFKDFSMLSIGGKERSLEQFAALADAAGLRVSGVYRHVVTAHAVVELALK</sequence>
<dbReference type="Pfam" id="PF00891">
    <property type="entry name" value="Methyltransf_2"/>
    <property type="match status" value="1"/>
</dbReference>
<dbReference type="Proteomes" id="UP001303647">
    <property type="component" value="Unassembled WGS sequence"/>
</dbReference>
<feature type="region of interest" description="Disordered" evidence="4">
    <location>
        <begin position="113"/>
        <end position="132"/>
    </location>
</feature>
<evidence type="ECO:0000256" key="3">
    <source>
        <dbReference type="ARBA" id="ARBA00022691"/>
    </source>
</evidence>
<evidence type="ECO:0000256" key="4">
    <source>
        <dbReference type="SAM" id="MobiDB-lite"/>
    </source>
</evidence>
<evidence type="ECO:0000259" key="5">
    <source>
        <dbReference type="Pfam" id="PF00891"/>
    </source>
</evidence>
<accession>A0AAN7CWA0</accession>
<dbReference type="Gene3D" id="3.40.50.150">
    <property type="entry name" value="Vaccinia Virus protein VP39"/>
    <property type="match status" value="1"/>
</dbReference>
<dbReference type="InterPro" id="IPR016461">
    <property type="entry name" value="COMT-like"/>
</dbReference>
<protein>
    <submittedName>
        <fullName evidence="6">S-adenosyl-L-methionine-dependent methyltransferase</fullName>
    </submittedName>
</protein>
<evidence type="ECO:0000256" key="2">
    <source>
        <dbReference type="ARBA" id="ARBA00022679"/>
    </source>
</evidence>
<dbReference type="EMBL" id="MU857626">
    <property type="protein sequence ID" value="KAK4249231.1"/>
    <property type="molecule type" value="Genomic_DNA"/>
</dbReference>
<dbReference type="AlphaFoldDB" id="A0AAN7CWA0"/>
<dbReference type="PROSITE" id="PS51683">
    <property type="entry name" value="SAM_OMT_II"/>
    <property type="match status" value="1"/>
</dbReference>
<dbReference type="PANTHER" id="PTHR43712">
    <property type="entry name" value="PUTATIVE (AFU_ORTHOLOGUE AFUA_4G14580)-RELATED"/>
    <property type="match status" value="1"/>
</dbReference>
<reference evidence="6" key="1">
    <citation type="journal article" date="2023" name="Mol. Phylogenet. Evol.">
        <title>Genome-scale phylogeny and comparative genomics of the fungal order Sordariales.</title>
        <authorList>
            <person name="Hensen N."/>
            <person name="Bonometti L."/>
            <person name="Westerberg I."/>
            <person name="Brannstrom I.O."/>
            <person name="Guillou S."/>
            <person name="Cros-Aarteil S."/>
            <person name="Calhoun S."/>
            <person name="Haridas S."/>
            <person name="Kuo A."/>
            <person name="Mondo S."/>
            <person name="Pangilinan J."/>
            <person name="Riley R."/>
            <person name="LaButti K."/>
            <person name="Andreopoulos B."/>
            <person name="Lipzen A."/>
            <person name="Chen C."/>
            <person name="Yan M."/>
            <person name="Daum C."/>
            <person name="Ng V."/>
            <person name="Clum A."/>
            <person name="Steindorff A."/>
            <person name="Ohm R.A."/>
            <person name="Martin F."/>
            <person name="Silar P."/>
            <person name="Natvig D.O."/>
            <person name="Lalanne C."/>
            <person name="Gautier V."/>
            <person name="Ament-Velasquez S.L."/>
            <person name="Kruys A."/>
            <person name="Hutchinson M.I."/>
            <person name="Powell A.J."/>
            <person name="Barry K."/>
            <person name="Miller A.N."/>
            <person name="Grigoriev I.V."/>
            <person name="Debuchy R."/>
            <person name="Gladieux P."/>
            <person name="Hiltunen Thoren M."/>
            <person name="Johannesson H."/>
        </authorList>
    </citation>
    <scope>NUCLEOTIDE SEQUENCE</scope>
    <source>
        <strain evidence="6">CBS 359.72</strain>
    </source>
</reference>
<dbReference type="InterPro" id="IPR029063">
    <property type="entry name" value="SAM-dependent_MTases_sf"/>
</dbReference>
<keyword evidence="7" id="KW-1185">Reference proteome</keyword>
<evidence type="ECO:0000256" key="1">
    <source>
        <dbReference type="ARBA" id="ARBA00022603"/>
    </source>
</evidence>
<evidence type="ECO:0000313" key="7">
    <source>
        <dbReference type="Proteomes" id="UP001303647"/>
    </source>
</evidence>
<comment type="caution">
    <text evidence="6">The sequence shown here is derived from an EMBL/GenBank/DDBJ whole genome shotgun (WGS) entry which is preliminary data.</text>
</comment>